<dbReference type="PANTHER" id="PTHR36716:SF2">
    <property type="entry name" value="F3H9.20 PROTEIN"/>
    <property type="match status" value="1"/>
</dbReference>
<sequence length="220" mass="24980">MKEENSYFTSSNPIKGVYGDFIVTSNDKKEVLFYRLSILFCGLFFSIGIAQWFFNGSNQIWIWLLCMAISIGLSLKWIHIYLRPLHQTLTIFWVLGCIGLLILLYHFGVTNLIYGLRENPKSILLVGPLFASLTGIGFKEFFCFRRIEAIGITIFIPIALIGYLTELANESFTFATLVVSSLLLLSMGIRKFNLPAEADIGDKSVFDYLESQRKLKVSDT</sequence>
<feature type="transmembrane region" description="Helical" evidence="1">
    <location>
        <begin position="171"/>
        <end position="189"/>
    </location>
</feature>
<dbReference type="EMBL" id="JNAX01000005">
    <property type="protein sequence ID" value="KGG21622.1"/>
    <property type="molecule type" value="Genomic_DNA"/>
</dbReference>
<evidence type="ECO:0008006" key="4">
    <source>
        <dbReference type="Google" id="ProtNLM"/>
    </source>
</evidence>
<proteinExistence type="predicted"/>
<dbReference type="Pfam" id="PF10063">
    <property type="entry name" value="DUF2301"/>
    <property type="match status" value="1"/>
</dbReference>
<reference evidence="3" key="1">
    <citation type="journal article" date="2014" name="Sci. Data">
        <title>Genomes of diverse isolates of the marine cyanobacterium Prochlorococcus.</title>
        <authorList>
            <person name="Biller S."/>
            <person name="Berube P."/>
            <person name="Thompson J."/>
            <person name="Kelly L."/>
            <person name="Roggensack S."/>
            <person name="Awad L."/>
            <person name="Roache-Johnson K."/>
            <person name="Ding H."/>
            <person name="Giovannoni S.J."/>
            <person name="Moore L.R."/>
            <person name="Chisholm S.W."/>
        </authorList>
    </citation>
    <scope>NUCLEOTIDE SEQUENCE [LARGE SCALE GENOMIC DNA]</scope>
    <source>
        <strain evidence="3">PAC1</strain>
    </source>
</reference>
<keyword evidence="1" id="KW-0472">Membrane</keyword>
<dbReference type="InterPro" id="IPR019275">
    <property type="entry name" value="DUF2301"/>
</dbReference>
<feature type="transmembrane region" description="Helical" evidence="1">
    <location>
        <begin position="32"/>
        <end position="54"/>
    </location>
</feature>
<dbReference type="PANTHER" id="PTHR36716">
    <property type="entry name" value="F3H9.20 PROTEIN"/>
    <property type="match status" value="1"/>
</dbReference>
<dbReference type="AlphaFoldDB" id="A0A0A2C7X8"/>
<feature type="transmembrane region" description="Helical" evidence="1">
    <location>
        <begin position="90"/>
        <end position="116"/>
    </location>
</feature>
<feature type="transmembrane region" description="Helical" evidence="1">
    <location>
        <begin position="60"/>
        <end position="78"/>
    </location>
</feature>
<feature type="transmembrane region" description="Helical" evidence="1">
    <location>
        <begin position="149"/>
        <end position="165"/>
    </location>
</feature>
<dbReference type="Proteomes" id="UP000030392">
    <property type="component" value="Unassembled WGS sequence"/>
</dbReference>
<protein>
    <recommendedName>
        <fullName evidence="4">Permeases of the major facilitator</fullName>
    </recommendedName>
</protein>
<keyword evidence="1" id="KW-1133">Transmembrane helix</keyword>
<accession>A0A0A2C7X8</accession>
<evidence type="ECO:0000313" key="2">
    <source>
        <dbReference type="EMBL" id="KGG21622.1"/>
    </source>
</evidence>
<organism evidence="2 3">
    <name type="scientific">Prochlorococcus marinus str. PAC1</name>
    <dbReference type="NCBI Taxonomy" id="59924"/>
    <lineage>
        <taxon>Bacteria</taxon>
        <taxon>Bacillati</taxon>
        <taxon>Cyanobacteriota</taxon>
        <taxon>Cyanophyceae</taxon>
        <taxon>Synechococcales</taxon>
        <taxon>Prochlorococcaceae</taxon>
        <taxon>Prochlorococcus</taxon>
    </lineage>
</organism>
<name>A0A0A2C7X8_PROMR</name>
<evidence type="ECO:0000313" key="3">
    <source>
        <dbReference type="Proteomes" id="UP000030392"/>
    </source>
</evidence>
<dbReference type="RefSeq" id="WP_036904605.1">
    <property type="nucleotide sequence ID" value="NZ_CP138967.1"/>
</dbReference>
<comment type="caution">
    <text evidence="2">The sequence shown here is derived from an EMBL/GenBank/DDBJ whole genome shotgun (WGS) entry which is preliminary data.</text>
</comment>
<keyword evidence="1" id="KW-0812">Transmembrane</keyword>
<feature type="transmembrane region" description="Helical" evidence="1">
    <location>
        <begin position="122"/>
        <end position="142"/>
    </location>
</feature>
<evidence type="ECO:0000256" key="1">
    <source>
        <dbReference type="SAM" id="Phobius"/>
    </source>
</evidence>
<gene>
    <name evidence="2" type="ORF">EV03_0360</name>
</gene>